<dbReference type="InParanoid" id="A0A0P0WFC9"/>
<protein>
    <submittedName>
        <fullName evidence="1">Os04g0633500 protein</fullName>
    </submittedName>
</protein>
<evidence type="ECO:0000313" key="2">
    <source>
        <dbReference type="Proteomes" id="UP000059680"/>
    </source>
</evidence>
<reference evidence="1 2" key="2">
    <citation type="journal article" date="2013" name="Plant Cell Physiol.">
        <title>Rice Annotation Project Database (RAP-DB): an integrative and interactive database for rice genomics.</title>
        <authorList>
            <person name="Sakai H."/>
            <person name="Lee S.S."/>
            <person name="Tanaka T."/>
            <person name="Numa H."/>
            <person name="Kim J."/>
            <person name="Kawahara Y."/>
            <person name="Wakimoto H."/>
            <person name="Yang C.C."/>
            <person name="Iwamoto M."/>
            <person name="Abe T."/>
            <person name="Yamada Y."/>
            <person name="Muto A."/>
            <person name="Inokuchi H."/>
            <person name="Ikemura T."/>
            <person name="Matsumoto T."/>
            <person name="Sasaki T."/>
            <person name="Itoh T."/>
        </authorList>
    </citation>
    <scope>NUCLEOTIDE SEQUENCE [LARGE SCALE GENOMIC DNA]</scope>
    <source>
        <strain evidence="2">cv. Nipponbare</strain>
    </source>
</reference>
<dbReference type="EMBL" id="AP014960">
    <property type="protein sequence ID" value="BAS91192.1"/>
    <property type="molecule type" value="Genomic_DNA"/>
</dbReference>
<proteinExistence type="predicted"/>
<dbReference type="Proteomes" id="UP000059680">
    <property type="component" value="Chromosome 4"/>
</dbReference>
<evidence type="ECO:0000313" key="1">
    <source>
        <dbReference type="EMBL" id="BAS91192.1"/>
    </source>
</evidence>
<dbReference type="PaxDb" id="39947-A0A0P0WFC9"/>
<reference evidence="1 2" key="3">
    <citation type="journal article" date="2013" name="Rice">
        <title>Improvement of the Oryza sativa Nipponbare reference genome using next generation sequence and optical map data.</title>
        <authorList>
            <person name="Kawahara Y."/>
            <person name="de la Bastide M."/>
            <person name="Hamilton J.P."/>
            <person name="Kanamori H."/>
            <person name="McCombie W.R."/>
            <person name="Ouyang S."/>
            <person name="Schwartz D.C."/>
            <person name="Tanaka T."/>
            <person name="Wu J."/>
            <person name="Zhou S."/>
            <person name="Childs K.L."/>
            <person name="Davidson R.M."/>
            <person name="Lin H."/>
            <person name="Quesada-Ocampo L."/>
            <person name="Vaillancourt B."/>
            <person name="Sakai H."/>
            <person name="Lee S.S."/>
            <person name="Kim J."/>
            <person name="Numa H."/>
            <person name="Itoh T."/>
            <person name="Buell C.R."/>
            <person name="Matsumoto T."/>
        </authorList>
    </citation>
    <scope>NUCLEOTIDE SEQUENCE [LARGE SCALE GENOMIC DNA]</scope>
    <source>
        <strain evidence="2">cv. Nipponbare</strain>
    </source>
</reference>
<dbReference type="AlphaFoldDB" id="A0A0P0WFC9"/>
<organism evidence="1 2">
    <name type="scientific">Oryza sativa subsp. japonica</name>
    <name type="common">Rice</name>
    <dbReference type="NCBI Taxonomy" id="39947"/>
    <lineage>
        <taxon>Eukaryota</taxon>
        <taxon>Viridiplantae</taxon>
        <taxon>Streptophyta</taxon>
        <taxon>Embryophyta</taxon>
        <taxon>Tracheophyta</taxon>
        <taxon>Spermatophyta</taxon>
        <taxon>Magnoliopsida</taxon>
        <taxon>Liliopsida</taxon>
        <taxon>Poales</taxon>
        <taxon>Poaceae</taxon>
        <taxon>BOP clade</taxon>
        <taxon>Oryzoideae</taxon>
        <taxon>Oryzeae</taxon>
        <taxon>Oryzinae</taxon>
        <taxon>Oryza</taxon>
        <taxon>Oryza sativa</taxon>
    </lineage>
</organism>
<keyword evidence="2" id="KW-1185">Reference proteome</keyword>
<name>A0A0P0WFC9_ORYSJ</name>
<reference evidence="2" key="1">
    <citation type="journal article" date="2005" name="Nature">
        <title>The map-based sequence of the rice genome.</title>
        <authorList>
            <consortium name="International rice genome sequencing project (IRGSP)"/>
            <person name="Matsumoto T."/>
            <person name="Wu J."/>
            <person name="Kanamori H."/>
            <person name="Katayose Y."/>
            <person name="Fujisawa M."/>
            <person name="Namiki N."/>
            <person name="Mizuno H."/>
            <person name="Yamamoto K."/>
            <person name="Antonio B.A."/>
            <person name="Baba T."/>
            <person name="Sakata K."/>
            <person name="Nagamura Y."/>
            <person name="Aoki H."/>
            <person name="Arikawa K."/>
            <person name="Arita K."/>
            <person name="Bito T."/>
            <person name="Chiden Y."/>
            <person name="Fujitsuka N."/>
            <person name="Fukunaka R."/>
            <person name="Hamada M."/>
            <person name="Harada C."/>
            <person name="Hayashi A."/>
            <person name="Hijishita S."/>
            <person name="Honda M."/>
            <person name="Hosokawa S."/>
            <person name="Ichikawa Y."/>
            <person name="Idonuma A."/>
            <person name="Iijima M."/>
            <person name="Ikeda M."/>
            <person name="Ikeno M."/>
            <person name="Ito K."/>
            <person name="Ito S."/>
            <person name="Ito T."/>
            <person name="Ito Y."/>
            <person name="Ito Y."/>
            <person name="Iwabuchi A."/>
            <person name="Kamiya K."/>
            <person name="Karasawa W."/>
            <person name="Kurita K."/>
            <person name="Katagiri S."/>
            <person name="Kikuta A."/>
            <person name="Kobayashi H."/>
            <person name="Kobayashi N."/>
            <person name="Machita K."/>
            <person name="Maehara T."/>
            <person name="Masukawa M."/>
            <person name="Mizubayashi T."/>
            <person name="Mukai Y."/>
            <person name="Nagasaki H."/>
            <person name="Nagata Y."/>
            <person name="Naito S."/>
            <person name="Nakashima M."/>
            <person name="Nakama Y."/>
            <person name="Nakamichi Y."/>
            <person name="Nakamura M."/>
            <person name="Meguro A."/>
            <person name="Negishi M."/>
            <person name="Ohta I."/>
            <person name="Ohta T."/>
            <person name="Okamoto M."/>
            <person name="Ono N."/>
            <person name="Saji S."/>
            <person name="Sakaguchi M."/>
            <person name="Sakai K."/>
            <person name="Shibata M."/>
            <person name="Shimokawa T."/>
            <person name="Song J."/>
            <person name="Takazaki Y."/>
            <person name="Terasawa K."/>
            <person name="Tsugane M."/>
            <person name="Tsuji K."/>
            <person name="Ueda S."/>
            <person name="Waki K."/>
            <person name="Yamagata H."/>
            <person name="Yamamoto M."/>
            <person name="Yamamoto S."/>
            <person name="Yamane H."/>
            <person name="Yoshiki S."/>
            <person name="Yoshihara R."/>
            <person name="Yukawa K."/>
            <person name="Zhong H."/>
            <person name="Yano M."/>
            <person name="Yuan Q."/>
            <person name="Ouyang S."/>
            <person name="Liu J."/>
            <person name="Jones K.M."/>
            <person name="Gansberger K."/>
            <person name="Moffat K."/>
            <person name="Hill J."/>
            <person name="Bera J."/>
            <person name="Fadrosh D."/>
            <person name="Jin S."/>
            <person name="Johri S."/>
            <person name="Kim M."/>
            <person name="Overton L."/>
            <person name="Reardon M."/>
            <person name="Tsitrin T."/>
            <person name="Vuong H."/>
            <person name="Weaver B."/>
            <person name="Ciecko A."/>
            <person name="Tallon L."/>
            <person name="Jackson J."/>
            <person name="Pai G."/>
            <person name="Aken S.V."/>
            <person name="Utterback T."/>
            <person name="Reidmuller S."/>
            <person name="Feldblyum T."/>
            <person name="Hsiao J."/>
            <person name="Zismann V."/>
            <person name="Iobst S."/>
            <person name="de Vazeille A.R."/>
            <person name="Buell C.R."/>
            <person name="Ying K."/>
            <person name="Li Y."/>
            <person name="Lu T."/>
            <person name="Huang Y."/>
            <person name="Zhao Q."/>
            <person name="Feng Q."/>
            <person name="Zhang L."/>
            <person name="Zhu J."/>
            <person name="Weng Q."/>
            <person name="Mu J."/>
            <person name="Lu Y."/>
            <person name="Fan D."/>
            <person name="Liu Y."/>
            <person name="Guan J."/>
            <person name="Zhang Y."/>
            <person name="Yu S."/>
            <person name="Liu X."/>
            <person name="Zhang Y."/>
            <person name="Hong G."/>
            <person name="Han B."/>
            <person name="Choisne N."/>
            <person name="Demange N."/>
            <person name="Orjeda G."/>
            <person name="Samain S."/>
            <person name="Cattolico L."/>
            <person name="Pelletier E."/>
            <person name="Couloux A."/>
            <person name="Segurens B."/>
            <person name="Wincker P."/>
            <person name="D'Hont A."/>
            <person name="Scarpelli C."/>
            <person name="Weissenbach J."/>
            <person name="Salanoubat M."/>
            <person name="Quetier F."/>
            <person name="Yu Y."/>
            <person name="Kim H.R."/>
            <person name="Rambo T."/>
            <person name="Currie J."/>
            <person name="Collura K."/>
            <person name="Luo M."/>
            <person name="Yang T."/>
            <person name="Ammiraju J.S.S."/>
            <person name="Engler F."/>
            <person name="Soderlund C."/>
            <person name="Wing R.A."/>
            <person name="Palmer L.E."/>
            <person name="de la Bastide M."/>
            <person name="Spiegel L."/>
            <person name="Nascimento L."/>
            <person name="Zutavern T."/>
            <person name="O'Shaughnessy A."/>
            <person name="Dike S."/>
            <person name="Dedhia N."/>
            <person name="Preston R."/>
            <person name="Balija V."/>
            <person name="McCombie W.R."/>
            <person name="Chow T."/>
            <person name="Chen H."/>
            <person name="Chung M."/>
            <person name="Chen C."/>
            <person name="Shaw J."/>
            <person name="Wu H."/>
            <person name="Hsiao K."/>
            <person name="Chao Y."/>
            <person name="Chu M."/>
            <person name="Cheng C."/>
            <person name="Hour A."/>
            <person name="Lee P."/>
            <person name="Lin S."/>
            <person name="Lin Y."/>
            <person name="Liou J."/>
            <person name="Liu S."/>
            <person name="Hsing Y."/>
            <person name="Raghuvanshi S."/>
            <person name="Mohanty A."/>
            <person name="Bharti A.K."/>
            <person name="Gaur A."/>
            <person name="Gupta V."/>
            <person name="Kumar D."/>
            <person name="Ravi V."/>
            <person name="Vij S."/>
            <person name="Kapur A."/>
            <person name="Khurana P."/>
            <person name="Khurana P."/>
            <person name="Khurana J.P."/>
            <person name="Tyagi A.K."/>
            <person name="Gaikwad K."/>
            <person name="Singh A."/>
            <person name="Dalal V."/>
            <person name="Srivastava S."/>
            <person name="Dixit A."/>
            <person name="Pal A.K."/>
            <person name="Ghazi I.A."/>
            <person name="Yadav M."/>
            <person name="Pandit A."/>
            <person name="Bhargava A."/>
            <person name="Sureshbabu K."/>
            <person name="Batra K."/>
            <person name="Sharma T.R."/>
            <person name="Mohapatra T."/>
            <person name="Singh N.K."/>
            <person name="Messing J."/>
            <person name="Nelson A.B."/>
            <person name="Fuks G."/>
            <person name="Kavchok S."/>
            <person name="Keizer G."/>
            <person name="Linton E."/>
            <person name="Llaca V."/>
            <person name="Song R."/>
            <person name="Tanyolac B."/>
            <person name="Young S."/>
            <person name="Ho-Il K."/>
            <person name="Hahn J.H."/>
            <person name="Sangsakoo G."/>
            <person name="Vanavichit A."/>
            <person name="de Mattos Luiz.A.T."/>
            <person name="Zimmer P.D."/>
            <person name="Malone G."/>
            <person name="Dellagostin O."/>
            <person name="de Oliveira A.C."/>
            <person name="Bevan M."/>
            <person name="Bancroft I."/>
            <person name="Minx P."/>
            <person name="Cordum H."/>
            <person name="Wilson R."/>
            <person name="Cheng Z."/>
            <person name="Jin W."/>
            <person name="Jiang J."/>
            <person name="Leong S.A."/>
            <person name="Iwama H."/>
            <person name="Gojobori T."/>
            <person name="Itoh T."/>
            <person name="Niimura Y."/>
            <person name="Fujii Y."/>
            <person name="Habara T."/>
            <person name="Sakai H."/>
            <person name="Sato Y."/>
            <person name="Wilson G."/>
            <person name="Kumar K."/>
            <person name="McCouch S."/>
            <person name="Juretic N."/>
            <person name="Hoen D."/>
            <person name="Wright S."/>
            <person name="Bruskiewich R."/>
            <person name="Bureau T."/>
            <person name="Miyao A."/>
            <person name="Hirochika H."/>
            <person name="Nishikawa T."/>
            <person name="Kadowaki K."/>
            <person name="Sugiura M."/>
            <person name="Burr B."/>
            <person name="Sasaki T."/>
        </authorList>
    </citation>
    <scope>NUCLEOTIDE SEQUENCE [LARGE SCALE GENOMIC DNA]</scope>
    <source>
        <strain evidence="2">cv. Nipponbare</strain>
    </source>
</reference>
<dbReference type="Gramene" id="Os04t0633500-00">
    <property type="protein sequence ID" value="Os04t0633500-00"/>
    <property type="gene ID" value="Os04g0633500"/>
</dbReference>
<feature type="non-terminal residue" evidence="1">
    <location>
        <position position="1"/>
    </location>
</feature>
<accession>A0A0P0WFC9</accession>
<sequence length="29" mass="3151">RASSIPLGWCASTTWSLPPDLRHSGRAAR</sequence>
<gene>
    <name evidence="1" type="ordered locus">Os04g0633500</name>
    <name evidence="1" type="ORF">OSNPB_040633500</name>
</gene>